<proteinExistence type="predicted"/>
<feature type="compositionally biased region" description="Polar residues" evidence="1">
    <location>
        <begin position="421"/>
        <end position="437"/>
    </location>
</feature>
<feature type="region of interest" description="Disordered" evidence="1">
    <location>
        <begin position="469"/>
        <end position="511"/>
    </location>
</feature>
<evidence type="ECO:0000256" key="1">
    <source>
        <dbReference type="SAM" id="MobiDB-lite"/>
    </source>
</evidence>
<evidence type="ECO:0000256" key="2">
    <source>
        <dbReference type="SAM" id="Phobius"/>
    </source>
</evidence>
<dbReference type="RefSeq" id="XP_044554694.1">
    <property type="nucleotide sequence ID" value="XM_044687190.1"/>
</dbReference>
<gene>
    <name evidence="3" type="ORF">C9374_011525</name>
</gene>
<feature type="compositionally biased region" description="Polar residues" evidence="1">
    <location>
        <begin position="337"/>
        <end position="354"/>
    </location>
</feature>
<name>A0AA88KWT2_NAELO</name>
<feature type="transmembrane region" description="Helical" evidence="2">
    <location>
        <begin position="204"/>
        <end position="222"/>
    </location>
</feature>
<keyword evidence="2" id="KW-1133">Transmembrane helix</keyword>
<feature type="transmembrane region" description="Helical" evidence="2">
    <location>
        <begin position="134"/>
        <end position="155"/>
    </location>
</feature>
<reference evidence="3 4" key="1">
    <citation type="journal article" date="2018" name="BMC Genomics">
        <title>The genome of Naegleria lovaniensis, the basis for a comparative approach to unravel pathogenicity factors of the human pathogenic amoeba N. fowleri.</title>
        <authorList>
            <person name="Liechti N."/>
            <person name="Schurch N."/>
            <person name="Bruggmann R."/>
            <person name="Wittwer M."/>
        </authorList>
    </citation>
    <scope>NUCLEOTIDE SEQUENCE [LARGE SCALE GENOMIC DNA]</scope>
    <source>
        <strain evidence="3 4">ATCC 30569</strain>
    </source>
</reference>
<feature type="compositionally biased region" description="Basic residues" evidence="1">
    <location>
        <begin position="500"/>
        <end position="511"/>
    </location>
</feature>
<comment type="caution">
    <text evidence="3">The sequence shown here is derived from an EMBL/GenBank/DDBJ whole genome shotgun (WGS) entry which is preliminary data.</text>
</comment>
<organism evidence="3 4">
    <name type="scientific">Naegleria lovaniensis</name>
    <name type="common">Amoeba</name>
    <dbReference type="NCBI Taxonomy" id="51637"/>
    <lineage>
        <taxon>Eukaryota</taxon>
        <taxon>Discoba</taxon>
        <taxon>Heterolobosea</taxon>
        <taxon>Tetramitia</taxon>
        <taxon>Eutetramitia</taxon>
        <taxon>Vahlkampfiidae</taxon>
        <taxon>Naegleria</taxon>
    </lineage>
</organism>
<dbReference type="AlphaFoldDB" id="A0AA88KWT2"/>
<feature type="compositionally biased region" description="Basic and acidic residues" evidence="1">
    <location>
        <begin position="483"/>
        <end position="492"/>
    </location>
</feature>
<keyword evidence="2" id="KW-0812">Transmembrane</keyword>
<feature type="transmembrane region" description="Helical" evidence="2">
    <location>
        <begin position="59"/>
        <end position="86"/>
    </location>
</feature>
<feature type="compositionally biased region" description="Polar residues" evidence="1">
    <location>
        <begin position="592"/>
        <end position="609"/>
    </location>
</feature>
<feature type="compositionally biased region" description="Low complexity" evidence="1">
    <location>
        <begin position="575"/>
        <end position="591"/>
    </location>
</feature>
<feature type="transmembrane region" description="Helical" evidence="2">
    <location>
        <begin position="228"/>
        <end position="248"/>
    </location>
</feature>
<feature type="region of interest" description="Disordered" evidence="1">
    <location>
        <begin position="308"/>
        <end position="444"/>
    </location>
</feature>
<feature type="compositionally biased region" description="Low complexity" evidence="1">
    <location>
        <begin position="469"/>
        <end position="482"/>
    </location>
</feature>
<evidence type="ECO:0000313" key="3">
    <source>
        <dbReference type="EMBL" id="KAG2392800.1"/>
    </source>
</evidence>
<sequence>MILSLSLFSLHIVSSYYKYYSYVVQYCDVMRKNQHSYVMDETIFTLLSPYIAMLLLESVIFSLAFQVSMLLAFLMSVTMVVILFQFRPPALVTTVGSNNVSSFATTTSFYSFISNVIIDTLYFVTFIVNASSHFSFLSITLLSLPLILIISHTLIKLCSFYVFYANTEILENHDSKYLIPIWQLANPELKLLAKQLFYMREEMALIQTVGLYMIMLLSWSLSMATSKNGIWCLIGMTIGIQCLTQIRFIVNRISLILTPLFEKHLLSQFAILAFIFPYSNSDLESQELELIQQVEKLKISNHPTPQKAIVTSSTSMNSQPQTSPVKEVKPVSILKKPSSSTTNDKEQSMSNTLDSSEKKSSKVSVTSETSQQEKQEIIHPTTSSTTTTQRVPSMRFRTSSLAKMLKQGQAESSTNSSSTSGQTDVSKTTTNVNTEELTSPRGGVSSGVAIVGMIGERLKQKLQLRTLKDSNSSIVSDSTSSVEKSENGDETHSQGTMVVKKAKIAKPRREKTRTNISSLLNHVIEATTDQHDIELPNQNEFDKLEEISKLEKKLGAIGALSIQKSQPHKKDEITETSTTSTTTEENTSASSVISSIGNRMAKSSTSSLIQEEETNKNNTSTKPKGGVAIGGGGISLNAILMARNKLNKTGEDLK</sequence>
<keyword evidence="2" id="KW-0472">Membrane</keyword>
<dbReference type="GeneID" id="68103979"/>
<protein>
    <submittedName>
        <fullName evidence="3">Uncharacterized protein</fullName>
    </submittedName>
</protein>
<dbReference type="Proteomes" id="UP000816034">
    <property type="component" value="Unassembled WGS sequence"/>
</dbReference>
<dbReference type="EMBL" id="PYSW02000004">
    <property type="protein sequence ID" value="KAG2392800.1"/>
    <property type="molecule type" value="Genomic_DNA"/>
</dbReference>
<keyword evidence="4" id="KW-1185">Reference proteome</keyword>
<accession>A0AA88KWT2</accession>
<feature type="transmembrane region" description="Helical" evidence="2">
    <location>
        <begin position="107"/>
        <end position="128"/>
    </location>
</feature>
<feature type="region of interest" description="Disordered" evidence="1">
    <location>
        <begin position="565"/>
        <end position="627"/>
    </location>
</feature>
<feature type="compositionally biased region" description="Polar residues" evidence="1">
    <location>
        <begin position="308"/>
        <end position="324"/>
    </location>
</feature>
<evidence type="ECO:0000313" key="4">
    <source>
        <dbReference type="Proteomes" id="UP000816034"/>
    </source>
</evidence>